<evidence type="ECO:0000256" key="1">
    <source>
        <dbReference type="SAM" id="SignalP"/>
    </source>
</evidence>
<proteinExistence type="predicted"/>
<accession>A0A0A2MU50</accession>
<dbReference type="GO" id="GO:0016702">
    <property type="term" value="F:oxidoreductase activity, acting on single donors with incorporation of molecular oxygen, incorporation of two atoms of oxygen"/>
    <property type="evidence" value="ECO:0007669"/>
    <property type="project" value="InterPro"/>
</dbReference>
<keyword evidence="3" id="KW-1185">Reference proteome</keyword>
<name>A0A0A2MU50_9FLAO</name>
<dbReference type="GO" id="GO:0005506">
    <property type="term" value="F:iron ion binding"/>
    <property type="evidence" value="ECO:0007669"/>
    <property type="project" value="InterPro"/>
</dbReference>
<dbReference type="eggNOG" id="ENOG5032GPA">
    <property type="taxonomic scope" value="Bacteria"/>
</dbReference>
<dbReference type="Proteomes" id="UP000030111">
    <property type="component" value="Unassembled WGS sequence"/>
</dbReference>
<dbReference type="AlphaFoldDB" id="A0A0A2MU50"/>
<organism evidence="2 3">
    <name type="scientific">Flavobacterium subsaxonicum WB 4.1-42 = DSM 21790</name>
    <dbReference type="NCBI Taxonomy" id="1121898"/>
    <lineage>
        <taxon>Bacteria</taxon>
        <taxon>Pseudomonadati</taxon>
        <taxon>Bacteroidota</taxon>
        <taxon>Flavobacteriia</taxon>
        <taxon>Flavobacteriales</taxon>
        <taxon>Flavobacteriaceae</taxon>
        <taxon>Flavobacterium</taxon>
    </lineage>
</organism>
<dbReference type="EMBL" id="JRLY01000001">
    <property type="protein sequence ID" value="KGO95136.1"/>
    <property type="molecule type" value="Genomic_DNA"/>
</dbReference>
<feature type="signal peptide" evidence="1">
    <location>
        <begin position="1"/>
        <end position="19"/>
    </location>
</feature>
<dbReference type="RefSeq" id="WP_026992514.1">
    <property type="nucleotide sequence ID" value="NZ_JRLY01000001.1"/>
</dbReference>
<comment type="caution">
    <text evidence="2">The sequence shown here is derived from an EMBL/GenBank/DDBJ whole genome shotgun (WGS) entry which is preliminary data.</text>
</comment>
<dbReference type="InterPro" id="IPR015889">
    <property type="entry name" value="Intradiol_dOase_core"/>
</dbReference>
<dbReference type="SUPFAM" id="SSF49482">
    <property type="entry name" value="Aromatic compound dioxygenase"/>
    <property type="match status" value="1"/>
</dbReference>
<evidence type="ECO:0008006" key="4">
    <source>
        <dbReference type="Google" id="ProtNLM"/>
    </source>
</evidence>
<evidence type="ECO:0000313" key="3">
    <source>
        <dbReference type="Proteomes" id="UP000030111"/>
    </source>
</evidence>
<protein>
    <recommendedName>
        <fullName evidence="4">Lipoprotein</fullName>
    </recommendedName>
</protein>
<evidence type="ECO:0000313" key="2">
    <source>
        <dbReference type="EMBL" id="KGO95136.1"/>
    </source>
</evidence>
<gene>
    <name evidence="2" type="ORF">Q766_03300</name>
</gene>
<dbReference type="PROSITE" id="PS51257">
    <property type="entry name" value="PROKAR_LIPOPROTEIN"/>
    <property type="match status" value="1"/>
</dbReference>
<keyword evidence="1" id="KW-0732">Signal</keyword>
<feature type="chain" id="PRO_5001991955" description="Lipoprotein" evidence="1">
    <location>
        <begin position="20"/>
        <end position="236"/>
    </location>
</feature>
<sequence length="236" mass="26609">MLKKLLLFFIAVIALTACDDELKYTGDERVLYQGRITDANGSPLQGVPVSVYISKDGYSGLYYNPISDTDIISYTTTDAGGNYKMFYPAPRNQNNIALLVNYQNAYNPQNTTYSSTSFQNLIPENLSDNKLDFEDIKLFEVANATTLSININNAGGYAISKLNLVGLIDKNEVDYNFNLPLEDENYNYQESYLVAKNQTVTLKYQTRTYINDNTLISNHEVQIPIGSEPVNYTLEF</sequence>
<reference evidence="2 3" key="1">
    <citation type="submission" date="2013-09" db="EMBL/GenBank/DDBJ databases">
        <authorList>
            <person name="Zeng Z."/>
            <person name="Chen C."/>
        </authorList>
    </citation>
    <scope>NUCLEOTIDE SEQUENCE [LARGE SCALE GENOMIC DNA]</scope>
    <source>
        <strain evidence="2 3">WB 4.1-42</strain>
    </source>
</reference>
<dbReference type="STRING" id="1121898.GCA_000422725_01130"/>